<dbReference type="KEGG" id="loa:LOAG_14266"/>
<evidence type="ECO:0000313" key="13">
    <source>
        <dbReference type="EMBL" id="EFO14257.2"/>
    </source>
</evidence>
<keyword evidence="4 10" id="KW-0378">Hydrolase</keyword>
<dbReference type="PANTHER" id="PTHR10127:SF780">
    <property type="entry name" value="METALLOENDOPEPTIDASE"/>
    <property type="match status" value="1"/>
</dbReference>
<comment type="caution">
    <text evidence="10">Lacks conserved residue(s) required for the propagation of feature annotation.</text>
</comment>
<evidence type="ECO:0000256" key="3">
    <source>
        <dbReference type="ARBA" id="ARBA00022729"/>
    </source>
</evidence>
<keyword evidence="8" id="KW-1015">Disulfide bond</keyword>
<evidence type="ECO:0000256" key="8">
    <source>
        <dbReference type="ARBA" id="ARBA00023157"/>
    </source>
</evidence>
<accession>A0A1S0TI29</accession>
<dbReference type="GO" id="GO:0004222">
    <property type="term" value="F:metalloendopeptidase activity"/>
    <property type="evidence" value="ECO:0007669"/>
    <property type="project" value="UniProtKB-UniRule"/>
</dbReference>
<dbReference type="FunFam" id="3.40.390.10:FF:000015">
    <property type="entry name" value="Meprin A subunit"/>
    <property type="match status" value="1"/>
</dbReference>
<comment type="cofactor">
    <cofactor evidence="10 11">
        <name>Zn(2+)</name>
        <dbReference type="ChEBI" id="CHEBI:29105"/>
    </cofactor>
    <text evidence="10 11">Binds 1 zinc ion per subunit.</text>
</comment>
<gene>
    <name evidence="13" type="ORF">LOAG_14266</name>
</gene>
<evidence type="ECO:0000256" key="4">
    <source>
        <dbReference type="ARBA" id="ARBA00022801"/>
    </source>
</evidence>
<dbReference type="OrthoDB" id="291007at2759"/>
<keyword evidence="9" id="KW-0325">Glycoprotein</keyword>
<feature type="binding site" evidence="10">
    <location>
        <position position="186"/>
    </location>
    <ligand>
        <name>Zn(2+)</name>
        <dbReference type="ChEBI" id="CHEBI:29105"/>
        <note>catalytic</note>
    </ligand>
</feature>
<sequence length="319" mass="36559">MEFYSIEDNKTSILRQEYLQPEDFILAEITPVENVSQERLSSIMNSELFEGDILGIDMATIISQWILKDEPLDPYDNVFNLSYHNALNLALYKARLWTDGRVPYVLEDGMTERERVVIAQAFSDYHEKTCIKFVPKTDSDIDYIFIRRSVPSSCSSFVGRAGGKQNVLLAAGKCYIKGVIVHELMHAIGFLHEHSRTERDEYINIIMENIIPGKQSNFDKYPGKVINSLGMPYDYNSVMHYPEYAFSRNGKPTIVPKDRKAEIGQRYGLSAIDVKKINKLYKCDKRSMARITSTPTTMTDETTFVPSGITIHPFYPYLN</sequence>
<evidence type="ECO:0000256" key="10">
    <source>
        <dbReference type="PROSITE-ProRule" id="PRU01211"/>
    </source>
</evidence>
<keyword evidence="1 10" id="KW-0645">Protease</keyword>
<proteinExistence type="predicted"/>
<keyword evidence="7" id="KW-0865">Zymogen</keyword>
<dbReference type="InterPro" id="IPR001506">
    <property type="entry name" value="Peptidase_M12A"/>
</dbReference>
<dbReference type="SUPFAM" id="SSF55486">
    <property type="entry name" value="Metalloproteases ('zincins'), catalytic domain"/>
    <property type="match status" value="1"/>
</dbReference>
<dbReference type="RefSeq" id="XP_020301096.1">
    <property type="nucleotide sequence ID" value="XM_020448785.1"/>
</dbReference>
<dbReference type="EMBL" id="JH712221">
    <property type="protein sequence ID" value="EFO14257.2"/>
    <property type="molecule type" value="Genomic_DNA"/>
</dbReference>
<dbReference type="InterPro" id="IPR006026">
    <property type="entry name" value="Peptidase_Metallo"/>
</dbReference>
<dbReference type="SMART" id="SM00235">
    <property type="entry name" value="ZnMc"/>
    <property type="match status" value="1"/>
</dbReference>
<dbReference type="PRINTS" id="PR00480">
    <property type="entry name" value="ASTACIN"/>
</dbReference>
<feature type="binding site" evidence="10">
    <location>
        <position position="182"/>
    </location>
    <ligand>
        <name>Zn(2+)</name>
        <dbReference type="ChEBI" id="CHEBI:29105"/>
        <note>catalytic</note>
    </ligand>
</feature>
<dbReference type="GeneID" id="9951746"/>
<protein>
    <recommendedName>
        <fullName evidence="11">Metalloendopeptidase</fullName>
        <ecNumber evidence="11">3.4.24.-</ecNumber>
    </recommendedName>
</protein>
<feature type="active site" evidence="10">
    <location>
        <position position="183"/>
    </location>
</feature>
<evidence type="ECO:0000256" key="9">
    <source>
        <dbReference type="ARBA" id="ARBA00023180"/>
    </source>
</evidence>
<dbReference type="CTD" id="9951746"/>
<evidence type="ECO:0000256" key="6">
    <source>
        <dbReference type="ARBA" id="ARBA00023049"/>
    </source>
</evidence>
<reference evidence="13" key="1">
    <citation type="submission" date="2012-04" db="EMBL/GenBank/DDBJ databases">
        <title>The Genome Sequence of Loa loa.</title>
        <authorList>
            <consortium name="The Broad Institute Genome Sequencing Platform"/>
            <consortium name="Broad Institute Genome Sequencing Center for Infectious Disease"/>
            <person name="Nutman T.B."/>
            <person name="Fink D.L."/>
            <person name="Russ C."/>
            <person name="Young S."/>
            <person name="Zeng Q."/>
            <person name="Gargeya S."/>
            <person name="Alvarado L."/>
            <person name="Berlin A."/>
            <person name="Chapman S.B."/>
            <person name="Chen Z."/>
            <person name="Freedman E."/>
            <person name="Gellesch M."/>
            <person name="Goldberg J."/>
            <person name="Griggs A."/>
            <person name="Gujja S."/>
            <person name="Heilman E.R."/>
            <person name="Heiman D."/>
            <person name="Howarth C."/>
            <person name="Mehta T."/>
            <person name="Neiman D."/>
            <person name="Pearson M."/>
            <person name="Roberts A."/>
            <person name="Saif S."/>
            <person name="Shea T."/>
            <person name="Shenoy N."/>
            <person name="Sisk P."/>
            <person name="Stolte C."/>
            <person name="Sykes S."/>
            <person name="White J."/>
            <person name="Yandava C."/>
            <person name="Haas B."/>
            <person name="Henn M.R."/>
            <person name="Nusbaum C."/>
            <person name="Birren B."/>
        </authorList>
    </citation>
    <scope>NUCLEOTIDE SEQUENCE [LARGE SCALE GENOMIC DNA]</scope>
</reference>
<feature type="binding site" evidence="10">
    <location>
        <position position="192"/>
    </location>
    <ligand>
        <name>Zn(2+)</name>
        <dbReference type="ChEBI" id="CHEBI:29105"/>
        <note>catalytic</note>
    </ligand>
</feature>
<dbReference type="EC" id="3.4.24.-" evidence="11"/>
<name>A0A1S0TI29_LOALO</name>
<evidence type="ECO:0000256" key="5">
    <source>
        <dbReference type="ARBA" id="ARBA00022833"/>
    </source>
</evidence>
<dbReference type="InterPro" id="IPR034035">
    <property type="entry name" value="Astacin-like_dom"/>
</dbReference>
<keyword evidence="3" id="KW-0732">Signal</keyword>
<dbReference type="OMA" id="YKKHTCI"/>
<dbReference type="PROSITE" id="PS51864">
    <property type="entry name" value="ASTACIN"/>
    <property type="match status" value="1"/>
</dbReference>
<evidence type="ECO:0000256" key="1">
    <source>
        <dbReference type="ARBA" id="ARBA00022670"/>
    </source>
</evidence>
<dbReference type="InterPro" id="IPR024079">
    <property type="entry name" value="MetalloPept_cat_dom_sf"/>
</dbReference>
<keyword evidence="6 10" id="KW-0482">Metalloprotease</keyword>
<evidence type="ECO:0000256" key="11">
    <source>
        <dbReference type="RuleBase" id="RU361183"/>
    </source>
</evidence>
<evidence type="ECO:0000256" key="2">
    <source>
        <dbReference type="ARBA" id="ARBA00022723"/>
    </source>
</evidence>
<keyword evidence="5 10" id="KW-0862">Zinc</keyword>
<feature type="domain" description="Peptidase M12A" evidence="12">
    <location>
        <begin position="85"/>
        <end position="284"/>
    </location>
</feature>
<dbReference type="Gene3D" id="3.40.390.10">
    <property type="entry name" value="Collagenase (Catalytic Domain)"/>
    <property type="match status" value="1"/>
</dbReference>
<dbReference type="CDD" id="cd04280">
    <property type="entry name" value="ZnMc_astacin_like"/>
    <property type="match status" value="1"/>
</dbReference>
<evidence type="ECO:0000256" key="7">
    <source>
        <dbReference type="ARBA" id="ARBA00023145"/>
    </source>
</evidence>
<dbReference type="Pfam" id="PF01400">
    <property type="entry name" value="Astacin"/>
    <property type="match status" value="1"/>
</dbReference>
<dbReference type="GO" id="GO:0006508">
    <property type="term" value="P:proteolysis"/>
    <property type="evidence" value="ECO:0007669"/>
    <property type="project" value="UniProtKB-KW"/>
</dbReference>
<dbReference type="GO" id="GO:0008270">
    <property type="term" value="F:zinc ion binding"/>
    <property type="evidence" value="ECO:0007669"/>
    <property type="project" value="UniProtKB-UniRule"/>
</dbReference>
<dbReference type="PANTHER" id="PTHR10127">
    <property type="entry name" value="DISCOIDIN, CUB, EGF, LAMININ , AND ZINC METALLOPROTEASE DOMAIN CONTAINING"/>
    <property type="match status" value="1"/>
</dbReference>
<keyword evidence="2 10" id="KW-0479">Metal-binding</keyword>
<evidence type="ECO:0000259" key="12">
    <source>
        <dbReference type="PROSITE" id="PS51864"/>
    </source>
</evidence>
<dbReference type="AlphaFoldDB" id="A0A1S0TI29"/>
<organism evidence="13">
    <name type="scientific">Loa loa</name>
    <name type="common">Eye worm</name>
    <name type="synonym">Filaria loa</name>
    <dbReference type="NCBI Taxonomy" id="7209"/>
    <lineage>
        <taxon>Eukaryota</taxon>
        <taxon>Metazoa</taxon>
        <taxon>Ecdysozoa</taxon>
        <taxon>Nematoda</taxon>
        <taxon>Chromadorea</taxon>
        <taxon>Rhabditida</taxon>
        <taxon>Spirurina</taxon>
        <taxon>Spiruromorpha</taxon>
        <taxon>Filarioidea</taxon>
        <taxon>Onchocercidae</taxon>
        <taxon>Loa</taxon>
    </lineage>
</organism>